<dbReference type="GO" id="GO:0016788">
    <property type="term" value="F:hydrolase activity, acting on ester bonds"/>
    <property type="evidence" value="ECO:0007669"/>
    <property type="project" value="InterPro"/>
</dbReference>
<dbReference type="Pfam" id="PF05488">
    <property type="entry name" value="PAAR_motif"/>
    <property type="match status" value="1"/>
</dbReference>
<evidence type="ECO:0000256" key="2">
    <source>
        <dbReference type="ARBA" id="ARBA00023022"/>
    </source>
</evidence>
<feature type="region of interest" description="Disordered" evidence="4">
    <location>
        <begin position="174"/>
        <end position="194"/>
    </location>
</feature>
<keyword evidence="2" id="KW-0044">Antibiotic</keyword>
<dbReference type="RefSeq" id="WP_072010748.1">
    <property type="nucleotide sequence ID" value="NZ_CBCYJT010000007.1"/>
</dbReference>
<dbReference type="AlphaFoldDB" id="A0A855EWE5"/>
<dbReference type="Proteomes" id="UP000222768">
    <property type="component" value="Unassembled WGS sequence"/>
</dbReference>
<dbReference type="InterPro" id="IPR009105">
    <property type="entry name" value="Colicin_E3_ribonuclease"/>
</dbReference>
<evidence type="ECO:0000313" key="8">
    <source>
        <dbReference type="EMBL" id="PHH06021.1"/>
    </source>
</evidence>
<evidence type="ECO:0000313" key="9">
    <source>
        <dbReference type="Proteomes" id="UP000222768"/>
    </source>
</evidence>
<dbReference type="SUPFAM" id="SSF63840">
    <property type="entry name" value="Ribonuclease domain of colicin E3"/>
    <property type="match status" value="1"/>
</dbReference>
<feature type="region of interest" description="Disordered" evidence="4">
    <location>
        <begin position="484"/>
        <end position="512"/>
    </location>
</feature>
<dbReference type="InterPro" id="IPR036725">
    <property type="entry name" value="ColE3_ribonuclease_sf"/>
</dbReference>
<dbReference type="EMBL" id="JAYMCU010000003">
    <property type="protein sequence ID" value="MEC3935048.1"/>
    <property type="molecule type" value="Genomic_DNA"/>
</dbReference>
<evidence type="ECO:0000313" key="7">
    <source>
        <dbReference type="EMBL" id="MEC3935048.1"/>
    </source>
</evidence>
<dbReference type="Gene3D" id="3.10.380.10">
    <property type="entry name" value="Colicin E3-like ribonuclease domain"/>
    <property type="match status" value="1"/>
</dbReference>
<reference evidence="8" key="1">
    <citation type="submission" date="2017-09" db="EMBL/GenBank/DDBJ databases">
        <title>FDA dAtabase for Regulatory Grade micrObial Sequences (FDA-ARGOS): Supporting development and validation of Infectious Disease Dx tests.</title>
        <authorList>
            <person name="Minogue T."/>
            <person name="Wolcott M."/>
            <person name="Wasieloski L."/>
            <person name="Aguilar W."/>
            <person name="Moore D."/>
            <person name="Tallon L.J."/>
            <person name="Sadzewicz L."/>
            <person name="Ott S."/>
            <person name="Zhao X."/>
            <person name="Nagaraj S."/>
            <person name="Vavikolanu K."/>
            <person name="Aluvathingal J."/>
            <person name="Nadendla S."/>
            <person name="Sichtig H."/>
        </authorList>
    </citation>
    <scope>NUCLEOTIDE SEQUENCE</scope>
    <source>
        <strain evidence="8">FDAARGOS_404</strain>
    </source>
</reference>
<dbReference type="GO" id="GO:0043022">
    <property type="term" value="F:ribosome binding"/>
    <property type="evidence" value="ECO:0007669"/>
    <property type="project" value="InterPro"/>
</dbReference>
<dbReference type="GO" id="GO:0042742">
    <property type="term" value="P:defense response to bacterium"/>
    <property type="evidence" value="ECO:0007669"/>
    <property type="project" value="UniProtKB-KW"/>
</dbReference>
<feature type="region of interest" description="Disordered" evidence="4">
    <location>
        <begin position="438"/>
        <end position="459"/>
    </location>
</feature>
<feature type="region of interest" description="Disordered" evidence="4">
    <location>
        <begin position="355"/>
        <end position="383"/>
    </location>
</feature>
<dbReference type="Pfam" id="PF06958">
    <property type="entry name" value="Pyocin_S"/>
    <property type="match status" value="1"/>
</dbReference>
<gene>
    <name evidence="8" type="ORF">CRX53_19780</name>
    <name evidence="7" type="ORF">VOF76_02575</name>
</gene>
<accession>A0A855EWE5</accession>
<keyword evidence="10" id="KW-1185">Reference proteome</keyword>
<comment type="caution">
    <text evidence="8">The sequence shown here is derived from an EMBL/GenBank/DDBJ whole genome shotgun (WGS) entry which is preliminary data.</text>
</comment>
<dbReference type="InterPro" id="IPR008727">
    <property type="entry name" value="PAAR_motif"/>
</dbReference>
<reference evidence="9" key="2">
    <citation type="submission" date="2017-09" db="EMBL/GenBank/DDBJ databases">
        <title>FDA dAtabase for Regulatory Grade micrObial Sequences (FDA-ARGOS): Supporting development and validation of Infectious Disease Dx tests.</title>
        <authorList>
            <person name="Minogue T."/>
            <person name="Wolcott M."/>
            <person name="Wasieloski L."/>
            <person name="Aguilar W."/>
            <person name="Moore D."/>
            <person name="Tallon L."/>
            <person name="Sadzewicz L."/>
            <person name="Ott S."/>
            <person name="Zhao X."/>
            <person name="Nagaraj S."/>
            <person name="Vavikolanu K."/>
            <person name="Aluvathingal J."/>
            <person name="Nadendla S."/>
            <person name="Sichtig H."/>
        </authorList>
    </citation>
    <scope>NUCLEOTIDE SEQUENCE [LARGE SCALE GENOMIC DNA]</scope>
    <source>
        <strain evidence="9">FDAARGOS_404</strain>
    </source>
</reference>
<dbReference type="InterPro" id="IPR016128">
    <property type="entry name" value="Pyosin/cloacin_T_dom"/>
</dbReference>
<dbReference type="CDD" id="cd14744">
    <property type="entry name" value="PAAR_CT_2"/>
    <property type="match status" value="1"/>
</dbReference>
<feature type="domain" description="Pyosin/cloacin translocation" evidence="5">
    <location>
        <begin position="289"/>
        <end position="420"/>
    </location>
</feature>
<protein>
    <submittedName>
        <fullName evidence="7 8">Pyocin</fullName>
    </submittedName>
</protein>
<evidence type="ECO:0000256" key="4">
    <source>
        <dbReference type="SAM" id="MobiDB-lite"/>
    </source>
</evidence>
<dbReference type="GO" id="GO:0003723">
    <property type="term" value="F:RNA binding"/>
    <property type="evidence" value="ECO:0007669"/>
    <property type="project" value="InterPro"/>
</dbReference>
<evidence type="ECO:0000313" key="10">
    <source>
        <dbReference type="Proteomes" id="UP001357437"/>
    </source>
</evidence>
<dbReference type="Proteomes" id="UP001357437">
    <property type="component" value="Unassembled WGS sequence"/>
</dbReference>
<dbReference type="InterPro" id="IPR036302">
    <property type="entry name" value="Pyosin/cloacin_T_dom_sf"/>
</dbReference>
<organism evidence="8 9">
    <name type="scientific">Leclercia adecarboxylata</name>
    <dbReference type="NCBI Taxonomy" id="83655"/>
    <lineage>
        <taxon>Bacteria</taxon>
        <taxon>Pseudomonadati</taxon>
        <taxon>Pseudomonadota</taxon>
        <taxon>Gammaproteobacteria</taxon>
        <taxon>Enterobacterales</taxon>
        <taxon>Enterobacteriaceae</taxon>
        <taxon>Leclercia</taxon>
    </lineage>
</organism>
<sequence length="512" mass="55602">MAKGYILHMYDPTTCGGRILDGAPNRRTNGTSIARMGDRVSCGKDGNIYRIVGGIGWIKTDGRLVAGSLHSFSSCPCNAKIIPQITVQAYDSLSESRMFSPVVATTPSTVVSSHLSPVVSRAALLPVPVFAKSRERGTGNTDAGKQQEPHTNFAEMGLFRAAPAADAAIDFDAPQHAQTAKKKPPAPEDISKPKKRSALYKWLNGNHEEIQYQAAVAAAASASRAQTATAGAGVLEQVAGRFATYGTWAVQGTEIAAGGVGASVAGFLVGMMPGKLNEGEQDFIDRMRLAQMREAPSRVRFTWEDSSNGHPVPHGYHTPPGKDMVRVRKMEWDRRYEAYTFATEEEKSVTIIWTPDHSDVNTPSNTGNQTPPRLSGAIPVDPLPDDSRIATTTTPAPDEKSFADYILILPVSDIPPIYIYLNADHKYHVAPRGTPPLPAFPDAKTAKKRTPVKGGGTLRSRWKDSKGRIFEWDSQHGTVEMYDRSGRNHLGEFDPVSGEQTKPADPTRRVEK</sequence>
<dbReference type="SUPFAM" id="SSF69369">
    <property type="entry name" value="Cloacin translocation domain"/>
    <property type="match status" value="1"/>
</dbReference>
<reference evidence="7 10" key="3">
    <citation type="submission" date="2024-01" db="EMBL/GenBank/DDBJ databases">
        <title>Comparative Genomics of Leclercia adecarboxylata Strains Isolated from Several Sources.</title>
        <authorList>
            <person name="Yescas-Zazueta V."/>
            <person name="Balbuena-Alonso M.G."/>
            <person name="Valencia D."/>
            <person name="Mendez-Pfeiffer P.A."/>
            <person name="Ballesteros-Monrreal M.G."/>
            <person name="Rocha-Gracia R.D.C."/>
            <person name="Barrios-Villa E."/>
        </authorList>
    </citation>
    <scope>NUCLEOTIDE SEQUENCE [LARGE SCALE GENOMIC DNA]</scope>
    <source>
        <strain evidence="7 10">33MEM</strain>
    </source>
</reference>
<proteinExistence type="predicted"/>
<name>A0A855EWE5_9ENTR</name>
<dbReference type="GO" id="GO:0031640">
    <property type="term" value="P:killing of cells of another organism"/>
    <property type="evidence" value="ECO:0007669"/>
    <property type="project" value="UniProtKB-KW"/>
</dbReference>
<dbReference type="Pfam" id="PF09000">
    <property type="entry name" value="Cytotoxic"/>
    <property type="match status" value="1"/>
</dbReference>
<evidence type="ECO:0000259" key="5">
    <source>
        <dbReference type="Pfam" id="PF06958"/>
    </source>
</evidence>
<dbReference type="EMBL" id="PDLK01000002">
    <property type="protein sequence ID" value="PHH06021.1"/>
    <property type="molecule type" value="Genomic_DNA"/>
</dbReference>
<evidence type="ECO:0000256" key="1">
    <source>
        <dbReference type="ARBA" id="ARBA00022529"/>
    </source>
</evidence>
<feature type="compositionally biased region" description="Polar residues" evidence="4">
    <location>
        <begin position="360"/>
        <end position="372"/>
    </location>
</feature>
<evidence type="ECO:0000259" key="6">
    <source>
        <dbReference type="Pfam" id="PF09000"/>
    </source>
</evidence>
<keyword evidence="1" id="KW-0929">Antimicrobial</keyword>
<feature type="domain" description="Colicin E3-like ribonuclease" evidence="6">
    <location>
        <begin position="437"/>
        <end position="511"/>
    </location>
</feature>
<evidence type="ECO:0000256" key="3">
    <source>
        <dbReference type="ARBA" id="ARBA00023048"/>
    </source>
</evidence>
<keyword evidence="3" id="KW-0078">Bacteriocin</keyword>